<dbReference type="AlphaFoldDB" id="A0A8K0KQ50"/>
<protein>
    <recommendedName>
        <fullName evidence="1">Coiled-coil protein 142 C-terminal domain-containing protein</fullName>
    </recommendedName>
</protein>
<keyword evidence="3" id="KW-1185">Reference proteome</keyword>
<comment type="caution">
    <text evidence="2">The sequence shown here is derived from an EMBL/GenBank/DDBJ whole genome shotgun (WGS) entry which is preliminary data.</text>
</comment>
<dbReference type="Proteomes" id="UP000792457">
    <property type="component" value="Unassembled WGS sequence"/>
</dbReference>
<name>A0A8K0KQ50_LADFU</name>
<sequence length="796" mass="89095">MKARRYFLVCAAINKTNLDVDFHAFVKEVQIVLRGFKEAQDMYDIHLSEAIPSIDHITLCRAQQSCLLVSKSRTSLCYLINRLILGALPVHEAIEPILLLARLHDGELHRTLCGNDCKASDLCSNTCPILIRPLRHLSLARMLSFVARGQGDICGHKIVTTLLQAYAHDLKLKCNFSSEEESFSEGSHATSIEICRDLTRNVTPPLPPVAIDKNYGKPYPQLFQDSNFFVPSFNAYYLSEQEGLELALVEKILKDSAHLENNFVAMNTEGPVSADDTTGTVSGDSLSKAIAYFSQNLWGEVSSVIDSVTLWWIDGRNNIESLLDIEQMISGGTEDLPLAIHSPEATLRLRDWLQELITTYGSSNQIPGVMAAAVQSLCDGVSSHIMTVAWDHSFRMALVQPNQEEVSSGAEKGTYTGRLFVEVLRRLVSLSNDWEDRGILESADIKSVSSYGHPKDREKSRKEGACSFAADQIPVLHRLDHSLHTLRMWVQAYTRKAASNWNALSFFCAAHSDVMSALEVLKQLRLPDNEQVIDVENVNMTVCMKMRSKLVSEVKANVVKLQNLPAECLKVLAMMGRTVSLATLCLCMPDPRYWRRRSNALPEFPSPYVEEYLDKVLKPVIKAVQNLDLTVQQSAAGMILRILGEAWLDHIYQHRIKFSEWGALQLLTDFGSVQTWLEERITLSPELHRHLAQTEVLRRCEGVGRLLLRHPGEAISMVPPSQPKPAHRQRGSFNGCDDSPISNSGGHGPLMPAEMYVPNQEQWLELRASGARDCCRSCCNYCWSPVFCALCLLSCR</sequence>
<dbReference type="PANTHER" id="PTHR21436">
    <property type="entry name" value="COILED-COIL DOMAIN-CONTAINING PROTEIN 142"/>
    <property type="match status" value="1"/>
</dbReference>
<evidence type="ECO:0000313" key="3">
    <source>
        <dbReference type="Proteomes" id="UP000792457"/>
    </source>
</evidence>
<evidence type="ECO:0000259" key="1">
    <source>
        <dbReference type="Pfam" id="PF14923"/>
    </source>
</evidence>
<feature type="domain" description="Coiled-coil protein 142 C-terminal" evidence="1">
    <location>
        <begin position="337"/>
        <end position="712"/>
    </location>
</feature>
<gene>
    <name evidence="2" type="ORF">J437_LFUL002445</name>
</gene>
<dbReference type="EMBL" id="KZ309230">
    <property type="protein sequence ID" value="KAG8237836.1"/>
    <property type="molecule type" value="Genomic_DNA"/>
</dbReference>
<dbReference type="Pfam" id="PF14923">
    <property type="entry name" value="CCDC142"/>
    <property type="match status" value="1"/>
</dbReference>
<dbReference type="OrthoDB" id="8186128at2759"/>
<evidence type="ECO:0000313" key="2">
    <source>
        <dbReference type="EMBL" id="KAG8237836.1"/>
    </source>
</evidence>
<dbReference type="InterPro" id="IPR026700">
    <property type="entry name" value="CCDC142"/>
</dbReference>
<dbReference type="PANTHER" id="PTHR21436:SF2">
    <property type="entry name" value="COILED-COIL DOMAIN-CONTAINING PROTEIN 142"/>
    <property type="match status" value="1"/>
</dbReference>
<proteinExistence type="predicted"/>
<reference evidence="2" key="1">
    <citation type="submission" date="2013-04" db="EMBL/GenBank/DDBJ databases">
        <authorList>
            <person name="Qu J."/>
            <person name="Murali S.C."/>
            <person name="Bandaranaike D."/>
            <person name="Bellair M."/>
            <person name="Blankenburg K."/>
            <person name="Chao H."/>
            <person name="Dinh H."/>
            <person name="Doddapaneni H."/>
            <person name="Downs B."/>
            <person name="Dugan-Rocha S."/>
            <person name="Elkadiri S."/>
            <person name="Gnanaolivu R.D."/>
            <person name="Hernandez B."/>
            <person name="Javaid M."/>
            <person name="Jayaseelan J.C."/>
            <person name="Lee S."/>
            <person name="Li M."/>
            <person name="Ming W."/>
            <person name="Munidasa M."/>
            <person name="Muniz J."/>
            <person name="Nguyen L."/>
            <person name="Ongeri F."/>
            <person name="Osuji N."/>
            <person name="Pu L.-L."/>
            <person name="Puazo M."/>
            <person name="Qu C."/>
            <person name="Quiroz J."/>
            <person name="Raj R."/>
            <person name="Weissenberger G."/>
            <person name="Xin Y."/>
            <person name="Zou X."/>
            <person name="Han Y."/>
            <person name="Richards S."/>
            <person name="Worley K."/>
            <person name="Muzny D."/>
            <person name="Gibbs R."/>
        </authorList>
    </citation>
    <scope>NUCLEOTIDE SEQUENCE</scope>
    <source>
        <strain evidence="2">Sampled in the wild</strain>
    </source>
</reference>
<accession>A0A8K0KQ50</accession>
<organism evidence="2 3">
    <name type="scientific">Ladona fulva</name>
    <name type="common">Scarce chaser dragonfly</name>
    <name type="synonym">Libellula fulva</name>
    <dbReference type="NCBI Taxonomy" id="123851"/>
    <lineage>
        <taxon>Eukaryota</taxon>
        <taxon>Metazoa</taxon>
        <taxon>Ecdysozoa</taxon>
        <taxon>Arthropoda</taxon>
        <taxon>Hexapoda</taxon>
        <taxon>Insecta</taxon>
        <taxon>Pterygota</taxon>
        <taxon>Palaeoptera</taxon>
        <taxon>Odonata</taxon>
        <taxon>Epiprocta</taxon>
        <taxon>Anisoptera</taxon>
        <taxon>Libelluloidea</taxon>
        <taxon>Libellulidae</taxon>
        <taxon>Ladona</taxon>
    </lineage>
</organism>
<dbReference type="InterPro" id="IPR055350">
    <property type="entry name" value="CCDC142_C"/>
</dbReference>
<reference evidence="2" key="2">
    <citation type="submission" date="2017-10" db="EMBL/GenBank/DDBJ databases">
        <title>Ladona fulva Genome sequencing and assembly.</title>
        <authorList>
            <person name="Murali S."/>
            <person name="Richards S."/>
            <person name="Bandaranaike D."/>
            <person name="Bellair M."/>
            <person name="Blankenburg K."/>
            <person name="Chao H."/>
            <person name="Dinh H."/>
            <person name="Doddapaneni H."/>
            <person name="Dugan-Rocha S."/>
            <person name="Elkadiri S."/>
            <person name="Gnanaolivu R."/>
            <person name="Hernandez B."/>
            <person name="Skinner E."/>
            <person name="Javaid M."/>
            <person name="Lee S."/>
            <person name="Li M."/>
            <person name="Ming W."/>
            <person name="Munidasa M."/>
            <person name="Muniz J."/>
            <person name="Nguyen L."/>
            <person name="Hughes D."/>
            <person name="Osuji N."/>
            <person name="Pu L.-L."/>
            <person name="Puazo M."/>
            <person name="Qu C."/>
            <person name="Quiroz J."/>
            <person name="Raj R."/>
            <person name="Weissenberger G."/>
            <person name="Xin Y."/>
            <person name="Zou X."/>
            <person name="Han Y."/>
            <person name="Worley K."/>
            <person name="Muzny D."/>
            <person name="Gibbs R."/>
        </authorList>
    </citation>
    <scope>NUCLEOTIDE SEQUENCE</scope>
    <source>
        <strain evidence="2">Sampled in the wild</strain>
    </source>
</reference>